<name>A0A3D9UNP2_9MICO</name>
<dbReference type="Proteomes" id="UP000256253">
    <property type="component" value="Unassembled WGS sequence"/>
</dbReference>
<proteinExistence type="predicted"/>
<dbReference type="Gene3D" id="3.60.15.10">
    <property type="entry name" value="Ribonuclease Z/Hydroxyacylglutathione hydrolase-like"/>
    <property type="match status" value="1"/>
</dbReference>
<feature type="domain" description="Metallo-beta-lactamase" evidence="1">
    <location>
        <begin position="31"/>
        <end position="215"/>
    </location>
</feature>
<dbReference type="EMBL" id="QTUA01000001">
    <property type="protein sequence ID" value="REF29620.1"/>
    <property type="molecule type" value="Genomic_DNA"/>
</dbReference>
<evidence type="ECO:0000313" key="2">
    <source>
        <dbReference type="EMBL" id="REF29620.1"/>
    </source>
</evidence>
<dbReference type="PANTHER" id="PTHR42951">
    <property type="entry name" value="METALLO-BETA-LACTAMASE DOMAIN-CONTAINING"/>
    <property type="match status" value="1"/>
</dbReference>
<comment type="caution">
    <text evidence="2">The sequence shown here is derived from an EMBL/GenBank/DDBJ whole genome shotgun (WGS) entry which is preliminary data.</text>
</comment>
<sequence length="310" mass="33142">MTDNSSRFSGRLQQLTDRVWAWVQPDGTWWLNNAGVVAGDDGIFVVDTCATEPRTTAFLDAVAGAVDGSVRWAVNTHAHGDHCYGNSLLPEDATLLGHELMCEQLRTDPIIDGCPPLWQPVPDWGAVTRRVPTVSFTDRQTVEIGGATVELRHPGHPAHTTGDTVAWIPSEGVLFTGDLLFHGLSPLVFMGSVDGANRSLDWIASFGAAQVVPGHGPVISAAELPEVIAQHRAYYEFVRGVAADGIRRGVDPLTAARAADLGEFATWTDAERLVPNLHRAYADAGVGEVDVVAALSEAVTWAGGPMKTHV</sequence>
<protein>
    <submittedName>
        <fullName evidence="2">Cyclase</fullName>
    </submittedName>
</protein>
<dbReference type="OrthoDB" id="2273115at2"/>
<dbReference type="InterPro" id="IPR050855">
    <property type="entry name" value="NDM-1-like"/>
</dbReference>
<keyword evidence="3" id="KW-1185">Reference proteome</keyword>
<dbReference type="SMART" id="SM00849">
    <property type="entry name" value="Lactamase_B"/>
    <property type="match status" value="1"/>
</dbReference>
<dbReference type="Pfam" id="PF00753">
    <property type="entry name" value="Lactamase_B"/>
    <property type="match status" value="2"/>
</dbReference>
<evidence type="ECO:0000259" key="1">
    <source>
        <dbReference type="SMART" id="SM00849"/>
    </source>
</evidence>
<accession>A0A3D9UNP2</accession>
<reference evidence="2 3" key="1">
    <citation type="submission" date="2018-08" db="EMBL/GenBank/DDBJ databases">
        <title>Sequencing the genomes of 1000 actinobacteria strains.</title>
        <authorList>
            <person name="Klenk H.-P."/>
        </authorList>
    </citation>
    <scope>NUCLEOTIDE SEQUENCE [LARGE SCALE GENOMIC DNA]</scope>
    <source>
        <strain evidence="2 3">DSM 22967</strain>
    </source>
</reference>
<dbReference type="CDD" id="cd16282">
    <property type="entry name" value="metallo-hydrolase-like_MBL-fold"/>
    <property type="match status" value="1"/>
</dbReference>
<dbReference type="AlphaFoldDB" id="A0A3D9UNP2"/>
<evidence type="ECO:0000313" key="3">
    <source>
        <dbReference type="Proteomes" id="UP000256253"/>
    </source>
</evidence>
<dbReference type="SUPFAM" id="SSF56281">
    <property type="entry name" value="Metallo-hydrolase/oxidoreductase"/>
    <property type="match status" value="1"/>
</dbReference>
<dbReference type="RefSeq" id="WP_115921713.1">
    <property type="nucleotide sequence ID" value="NZ_QTUA01000001.1"/>
</dbReference>
<dbReference type="InterPro" id="IPR036866">
    <property type="entry name" value="RibonucZ/Hydroxyglut_hydro"/>
</dbReference>
<dbReference type="InterPro" id="IPR001279">
    <property type="entry name" value="Metallo-B-lactamas"/>
</dbReference>
<gene>
    <name evidence="2" type="ORF">DFJ65_0579</name>
</gene>
<organism evidence="2 3">
    <name type="scientific">Calidifontibacter indicus</name>
    <dbReference type="NCBI Taxonomy" id="419650"/>
    <lineage>
        <taxon>Bacteria</taxon>
        <taxon>Bacillati</taxon>
        <taxon>Actinomycetota</taxon>
        <taxon>Actinomycetes</taxon>
        <taxon>Micrococcales</taxon>
        <taxon>Dermacoccaceae</taxon>
        <taxon>Calidifontibacter</taxon>
    </lineage>
</organism>
<dbReference type="PANTHER" id="PTHR42951:SF4">
    <property type="entry name" value="ACYL-COENZYME A THIOESTERASE MBLAC2"/>
    <property type="match status" value="1"/>
</dbReference>